<feature type="signal peptide" evidence="1">
    <location>
        <begin position="1"/>
        <end position="21"/>
    </location>
</feature>
<evidence type="ECO:0000313" key="4">
    <source>
        <dbReference type="WBParaSite" id="jg160"/>
    </source>
</evidence>
<feature type="chain" id="PRO_5038324360" evidence="1">
    <location>
        <begin position="22"/>
        <end position="67"/>
    </location>
</feature>
<dbReference type="WBParaSite" id="jg156">
    <property type="protein sequence ID" value="jg156"/>
    <property type="gene ID" value="jg156"/>
</dbReference>
<keyword evidence="2" id="KW-1185">Reference proteome</keyword>
<name>A0A915D5G7_9BILA</name>
<organism evidence="2 3">
    <name type="scientific">Ditylenchus dipsaci</name>
    <dbReference type="NCBI Taxonomy" id="166011"/>
    <lineage>
        <taxon>Eukaryota</taxon>
        <taxon>Metazoa</taxon>
        <taxon>Ecdysozoa</taxon>
        <taxon>Nematoda</taxon>
        <taxon>Chromadorea</taxon>
        <taxon>Rhabditida</taxon>
        <taxon>Tylenchina</taxon>
        <taxon>Tylenchomorpha</taxon>
        <taxon>Sphaerularioidea</taxon>
        <taxon>Anguinidae</taxon>
        <taxon>Anguininae</taxon>
        <taxon>Ditylenchus</taxon>
    </lineage>
</organism>
<evidence type="ECO:0000313" key="2">
    <source>
        <dbReference type="Proteomes" id="UP000887574"/>
    </source>
</evidence>
<evidence type="ECO:0000313" key="3">
    <source>
        <dbReference type="WBParaSite" id="jg156"/>
    </source>
</evidence>
<dbReference type="Proteomes" id="UP000887574">
    <property type="component" value="Unplaced"/>
</dbReference>
<dbReference type="WBParaSite" id="jg160">
    <property type="protein sequence ID" value="jg160"/>
    <property type="gene ID" value="jg160"/>
</dbReference>
<proteinExistence type="predicted"/>
<dbReference type="AlphaFoldDB" id="A0A915D5G7"/>
<reference evidence="3 4" key="1">
    <citation type="submission" date="2022-11" db="UniProtKB">
        <authorList>
            <consortium name="WormBaseParasite"/>
        </authorList>
    </citation>
    <scope>IDENTIFICATION</scope>
</reference>
<keyword evidence="1" id="KW-0732">Signal</keyword>
<accession>A0A915D5G7</accession>
<sequence length="67" mass="7428">MARFLLIFCLILSLFVIQSTSRDQSNIKGQRIGPCIINSCPPDQTSCKKVRPCPTTYKCIDGSCYGP</sequence>
<evidence type="ECO:0000256" key="1">
    <source>
        <dbReference type="SAM" id="SignalP"/>
    </source>
</evidence>
<protein>
    <submittedName>
        <fullName evidence="3 4">Uncharacterized protein</fullName>
    </submittedName>
</protein>